<feature type="compositionally biased region" description="Low complexity" evidence="10">
    <location>
        <begin position="14"/>
        <end position="24"/>
    </location>
</feature>
<evidence type="ECO:0000256" key="2">
    <source>
        <dbReference type="ARBA" id="ARBA00008874"/>
    </source>
</evidence>
<keyword evidence="3" id="KW-0808">Transferase</keyword>
<evidence type="ECO:0000256" key="5">
    <source>
        <dbReference type="ARBA" id="ARBA00022741"/>
    </source>
</evidence>
<organism evidence="13">
    <name type="scientific">Absidia glauca</name>
    <name type="common">Pin mould</name>
    <dbReference type="NCBI Taxonomy" id="4829"/>
    <lineage>
        <taxon>Eukaryota</taxon>
        <taxon>Fungi</taxon>
        <taxon>Fungi incertae sedis</taxon>
        <taxon>Mucoromycota</taxon>
        <taxon>Mucoromycotina</taxon>
        <taxon>Mucoromycetes</taxon>
        <taxon>Mucorales</taxon>
        <taxon>Cunninghamellaceae</taxon>
        <taxon>Absidia</taxon>
    </lineage>
</organism>
<dbReference type="GO" id="GO:0046872">
    <property type="term" value="F:metal ion binding"/>
    <property type="evidence" value="ECO:0007669"/>
    <property type="project" value="UniProtKB-KW"/>
</dbReference>
<evidence type="ECO:0000256" key="9">
    <source>
        <dbReference type="ARBA" id="ARBA00048679"/>
    </source>
</evidence>
<sequence length="760" mass="82682">MGNTVATPSHITPSSSSSRYASSPPSRPSTAGLTTSSSSSSPPSSGHNLRKMKSSSTLSSLGRLYSHANHSSASVVSRLSKSSTRPIQHQCGTVLSDRILDIGKPTQFEHGIHVEYNKDNGKYMGLPDVWQSNLPSDDVLDTNYINPNLVPSPANSHNKKRPAPSVRSATTVSSSSSSSATVTAAVTHTSAIPSTTTSSNSNASSNKSSTSVKQKSSISTTSASASPTSTSSSTSSSASSSSASSTAYGLNKKPSMIGKPYNIQHHVHVEVDQYGFKGLPVEWQTILRSSGITEDIVNANPKTVQRLMHVRMPESLQQSVVSTTTNTTTKDTKTSKSPSSPTLRCMNEDDDDKYTTTAAACTDSSQLPVGFAPPSRARHSKLAPLTSRQSIPAPGSSSSDSLASSYASLSDLSSDHVTDAKALPEMKTHLDLDSSFIDDIIDHADPTTLYTDFILVAEGESGPMYAAKQSSTSRTVAIKKISKESSQKLTKIRNELTTMKMSRHPNVVEFIACYTTETEIWVVMEYMDVALSDIISVEAPNDDNGDNNDDDDQRSSTTKYYCERMTEEQMARVARDVLRALGRLHKLGRIHRDIRSDNVLINMRGEIKLTDFSHCAQLSKTQPKRNSVIGTPYWMAPEVIKGQEYDAKADIWSLGVLMLEMAQGDPPYVEYPPLRALFLIASNGLPPFAEPDRWSDPFKDFVHLCTTVNPAKRPDAIALLRHPFVLSVATKEDIVQLLEETRRLEELMDTQDDDDDQQEL</sequence>
<dbReference type="EMBL" id="LT551286">
    <property type="protein sequence ID" value="SAL96823.1"/>
    <property type="molecule type" value="Genomic_DNA"/>
</dbReference>
<dbReference type="Gene3D" id="3.30.200.20">
    <property type="entry name" value="Phosphorylase Kinase, domain 1"/>
    <property type="match status" value="1"/>
</dbReference>
<evidence type="ECO:0000256" key="6">
    <source>
        <dbReference type="ARBA" id="ARBA00022840"/>
    </source>
</evidence>
<dbReference type="GO" id="GO:0004674">
    <property type="term" value="F:protein serine/threonine kinase activity"/>
    <property type="evidence" value="ECO:0007669"/>
    <property type="project" value="UniProtKB-EC"/>
</dbReference>
<feature type="compositionally biased region" description="Low complexity" evidence="10">
    <location>
        <begin position="192"/>
        <end position="247"/>
    </location>
</feature>
<feature type="domain" description="Protein kinase" evidence="11">
    <location>
        <begin position="450"/>
        <end position="725"/>
    </location>
</feature>
<feature type="domain" description="CRIB" evidence="12">
    <location>
        <begin position="257"/>
        <end position="270"/>
    </location>
</feature>
<dbReference type="Proteomes" id="UP000078561">
    <property type="component" value="Unassembled WGS sequence"/>
</dbReference>
<dbReference type="InterPro" id="IPR000719">
    <property type="entry name" value="Prot_kinase_dom"/>
</dbReference>
<dbReference type="SMART" id="SM00285">
    <property type="entry name" value="PBD"/>
    <property type="match status" value="2"/>
</dbReference>
<dbReference type="InterPro" id="IPR051931">
    <property type="entry name" value="PAK3-like"/>
</dbReference>
<dbReference type="SMART" id="SM00219">
    <property type="entry name" value="TyrKc"/>
    <property type="match status" value="1"/>
</dbReference>
<evidence type="ECO:0000256" key="3">
    <source>
        <dbReference type="ARBA" id="ARBA00022679"/>
    </source>
</evidence>
<gene>
    <name evidence="13" type="primary">ABSGL_02250.1 scaffold 2873</name>
</gene>
<dbReference type="FunFam" id="1.10.510.10:FF:000768">
    <property type="entry name" value="Non-specific serine/threonine protein kinase"/>
    <property type="match status" value="1"/>
</dbReference>
<feature type="compositionally biased region" description="Low complexity" evidence="10">
    <location>
        <begin position="163"/>
        <end position="180"/>
    </location>
</feature>
<feature type="compositionally biased region" description="Polar residues" evidence="10">
    <location>
        <begin position="1"/>
        <end position="13"/>
    </location>
</feature>
<dbReference type="AlphaFoldDB" id="A0A163J2V0"/>
<feature type="region of interest" description="Disordered" evidence="10">
    <location>
        <begin position="145"/>
        <end position="180"/>
    </location>
</feature>
<feature type="region of interest" description="Disordered" evidence="10">
    <location>
        <begin position="316"/>
        <end position="350"/>
    </location>
</feature>
<dbReference type="STRING" id="4829.A0A163J2V0"/>
<evidence type="ECO:0000256" key="4">
    <source>
        <dbReference type="ARBA" id="ARBA00022723"/>
    </source>
</evidence>
<evidence type="ECO:0000313" key="14">
    <source>
        <dbReference type="Proteomes" id="UP000078561"/>
    </source>
</evidence>
<keyword evidence="6" id="KW-0067">ATP-binding</keyword>
<evidence type="ECO:0000256" key="10">
    <source>
        <dbReference type="SAM" id="MobiDB-lite"/>
    </source>
</evidence>
<dbReference type="GO" id="GO:0005524">
    <property type="term" value="F:ATP binding"/>
    <property type="evidence" value="ECO:0007669"/>
    <property type="project" value="UniProtKB-KW"/>
</dbReference>
<evidence type="ECO:0000256" key="7">
    <source>
        <dbReference type="ARBA" id="ARBA00022842"/>
    </source>
</evidence>
<evidence type="ECO:0000256" key="8">
    <source>
        <dbReference type="ARBA" id="ARBA00047899"/>
    </source>
</evidence>
<dbReference type="InterPro" id="IPR011009">
    <property type="entry name" value="Kinase-like_dom_sf"/>
</dbReference>
<feature type="compositionally biased region" description="Low complexity" evidence="10">
    <location>
        <begin position="319"/>
        <end position="342"/>
    </location>
</feature>
<dbReference type="InterPro" id="IPR020635">
    <property type="entry name" value="Tyr_kinase_cat_dom"/>
</dbReference>
<reference evidence="13" key="1">
    <citation type="submission" date="2016-04" db="EMBL/GenBank/DDBJ databases">
        <authorList>
            <person name="Evans L.H."/>
            <person name="Alamgir A."/>
            <person name="Owens N."/>
            <person name="Weber N.D."/>
            <person name="Virtaneva K."/>
            <person name="Barbian K."/>
            <person name="Babar A."/>
            <person name="Rosenke K."/>
        </authorList>
    </citation>
    <scope>NUCLEOTIDE SEQUENCE [LARGE SCALE GENOMIC DNA]</scope>
    <source>
        <strain evidence="13">CBS 101.48</strain>
    </source>
</reference>
<dbReference type="OrthoDB" id="248923at2759"/>
<feature type="domain" description="CRIB" evidence="12">
    <location>
        <begin position="102"/>
        <end position="115"/>
    </location>
</feature>
<comment type="catalytic activity">
    <reaction evidence="8">
        <text>L-threonyl-[protein] + ATP = O-phospho-L-threonyl-[protein] + ADP + H(+)</text>
        <dbReference type="Rhea" id="RHEA:46608"/>
        <dbReference type="Rhea" id="RHEA-COMP:11060"/>
        <dbReference type="Rhea" id="RHEA-COMP:11605"/>
        <dbReference type="ChEBI" id="CHEBI:15378"/>
        <dbReference type="ChEBI" id="CHEBI:30013"/>
        <dbReference type="ChEBI" id="CHEBI:30616"/>
        <dbReference type="ChEBI" id="CHEBI:61977"/>
        <dbReference type="ChEBI" id="CHEBI:456216"/>
        <dbReference type="EC" id="2.7.11.1"/>
    </reaction>
</comment>
<dbReference type="Gene3D" id="3.90.810.10">
    <property type="entry name" value="CRIB domain"/>
    <property type="match status" value="2"/>
</dbReference>
<dbReference type="PANTHER" id="PTHR45832:SF22">
    <property type="entry name" value="SERINE_THREONINE-PROTEIN KINASE SAMKA-RELATED"/>
    <property type="match status" value="1"/>
</dbReference>
<dbReference type="InParanoid" id="A0A163J2V0"/>
<keyword evidence="14" id="KW-1185">Reference proteome</keyword>
<feature type="region of interest" description="Disordered" evidence="10">
    <location>
        <begin position="365"/>
        <end position="403"/>
    </location>
</feature>
<keyword evidence="4" id="KW-0479">Metal-binding</keyword>
<feature type="compositionally biased region" description="Low complexity" evidence="10">
    <location>
        <begin position="36"/>
        <end position="45"/>
    </location>
</feature>
<dbReference type="PROSITE" id="PS50011">
    <property type="entry name" value="PROTEIN_KINASE_DOM"/>
    <property type="match status" value="1"/>
</dbReference>
<accession>A0A163J2V0</accession>
<dbReference type="Pfam" id="PF00786">
    <property type="entry name" value="PBD"/>
    <property type="match status" value="2"/>
</dbReference>
<dbReference type="GO" id="GO:0004713">
    <property type="term" value="F:protein tyrosine kinase activity"/>
    <property type="evidence" value="ECO:0007669"/>
    <property type="project" value="InterPro"/>
</dbReference>
<keyword evidence="7" id="KW-0460">Magnesium</keyword>
<dbReference type="GO" id="GO:0106310">
    <property type="term" value="F:protein serine kinase activity"/>
    <property type="evidence" value="ECO:0007669"/>
    <property type="project" value="RHEA"/>
</dbReference>
<evidence type="ECO:0000313" key="13">
    <source>
        <dbReference type="EMBL" id="SAL96823.1"/>
    </source>
</evidence>
<dbReference type="PROSITE" id="PS50108">
    <property type="entry name" value="CRIB"/>
    <property type="match status" value="2"/>
</dbReference>
<keyword evidence="5" id="KW-0547">Nucleotide-binding</keyword>
<comment type="cofactor">
    <cofactor evidence="1">
        <name>Mg(2+)</name>
        <dbReference type="ChEBI" id="CHEBI:18420"/>
    </cofactor>
</comment>
<dbReference type="PANTHER" id="PTHR45832">
    <property type="entry name" value="SERINE/THREONINE-PROTEIN KINASE SAMKA-RELATED-RELATED"/>
    <property type="match status" value="1"/>
</dbReference>
<proteinExistence type="inferred from homology"/>
<evidence type="ECO:0000259" key="11">
    <source>
        <dbReference type="PROSITE" id="PS50011"/>
    </source>
</evidence>
<feature type="region of interest" description="Disordered" evidence="10">
    <location>
        <begin position="1"/>
        <end position="58"/>
    </location>
</feature>
<protein>
    <recommendedName>
        <fullName evidence="15">Non-specific serine/threonine protein kinase</fullName>
    </recommendedName>
</protein>
<evidence type="ECO:0000259" key="12">
    <source>
        <dbReference type="PROSITE" id="PS50108"/>
    </source>
</evidence>
<dbReference type="InterPro" id="IPR036936">
    <property type="entry name" value="CRIB_dom_sf"/>
</dbReference>
<dbReference type="SUPFAM" id="SSF56112">
    <property type="entry name" value="Protein kinase-like (PK-like)"/>
    <property type="match status" value="1"/>
</dbReference>
<dbReference type="Gene3D" id="1.10.510.10">
    <property type="entry name" value="Transferase(Phosphotransferase) domain 1"/>
    <property type="match status" value="1"/>
</dbReference>
<dbReference type="OMA" id="QFEHGIH"/>
<comment type="similarity">
    <text evidence="2">Belongs to the protein kinase superfamily. STE Ser/Thr protein kinase family. STE20 subfamily.</text>
</comment>
<comment type="catalytic activity">
    <reaction evidence="9">
        <text>L-seryl-[protein] + ATP = O-phospho-L-seryl-[protein] + ADP + H(+)</text>
        <dbReference type="Rhea" id="RHEA:17989"/>
        <dbReference type="Rhea" id="RHEA-COMP:9863"/>
        <dbReference type="Rhea" id="RHEA-COMP:11604"/>
        <dbReference type="ChEBI" id="CHEBI:15378"/>
        <dbReference type="ChEBI" id="CHEBI:29999"/>
        <dbReference type="ChEBI" id="CHEBI:30616"/>
        <dbReference type="ChEBI" id="CHEBI:83421"/>
        <dbReference type="ChEBI" id="CHEBI:456216"/>
        <dbReference type="EC" id="2.7.11.1"/>
    </reaction>
</comment>
<evidence type="ECO:0008006" key="15">
    <source>
        <dbReference type="Google" id="ProtNLM"/>
    </source>
</evidence>
<name>A0A163J2V0_ABSGL</name>
<evidence type="ECO:0000256" key="1">
    <source>
        <dbReference type="ARBA" id="ARBA00001946"/>
    </source>
</evidence>
<dbReference type="Pfam" id="PF00069">
    <property type="entry name" value="Pkinase"/>
    <property type="match status" value="1"/>
</dbReference>
<dbReference type="InterPro" id="IPR000095">
    <property type="entry name" value="CRIB_dom"/>
</dbReference>
<feature type="region of interest" description="Disordered" evidence="10">
    <location>
        <begin position="192"/>
        <end position="248"/>
    </location>
</feature>